<proteinExistence type="predicted"/>
<evidence type="ECO:0000256" key="7">
    <source>
        <dbReference type="SAM" id="MobiDB-lite"/>
    </source>
</evidence>
<keyword evidence="5 8" id="KW-1133">Transmembrane helix</keyword>
<evidence type="ECO:0000256" key="5">
    <source>
        <dbReference type="ARBA" id="ARBA00022989"/>
    </source>
</evidence>
<evidence type="ECO:0000256" key="1">
    <source>
        <dbReference type="ARBA" id="ARBA00004651"/>
    </source>
</evidence>
<evidence type="ECO:0000313" key="10">
    <source>
        <dbReference type="EMBL" id="KAB7789937.1"/>
    </source>
</evidence>
<dbReference type="Gene3D" id="1.10.1760.20">
    <property type="match status" value="1"/>
</dbReference>
<feature type="transmembrane region" description="Helical" evidence="8">
    <location>
        <begin position="169"/>
        <end position="188"/>
    </location>
</feature>
<gene>
    <name evidence="10" type="ORF">F7D09_1550</name>
</gene>
<keyword evidence="11" id="KW-1185">Reference proteome</keyword>
<feature type="domain" description="PDGLE" evidence="9">
    <location>
        <begin position="357"/>
        <end position="443"/>
    </location>
</feature>
<accession>A0A6I1GKN8</accession>
<dbReference type="NCBIfam" id="NF008873">
    <property type="entry name" value="PRK11909.1"/>
    <property type="match status" value="1"/>
</dbReference>
<evidence type="ECO:0000259" key="9">
    <source>
        <dbReference type="Pfam" id="PF13190"/>
    </source>
</evidence>
<keyword evidence="3" id="KW-1003">Cell membrane</keyword>
<evidence type="ECO:0000256" key="2">
    <source>
        <dbReference type="ARBA" id="ARBA00022448"/>
    </source>
</evidence>
<keyword evidence="6 8" id="KW-0472">Membrane</keyword>
<dbReference type="GO" id="GO:0005886">
    <property type="term" value="C:plasma membrane"/>
    <property type="evidence" value="ECO:0007669"/>
    <property type="project" value="UniProtKB-SubCell"/>
</dbReference>
<feature type="region of interest" description="Disordered" evidence="7">
    <location>
        <begin position="318"/>
        <end position="345"/>
    </location>
</feature>
<dbReference type="PANTHER" id="PTHR34229">
    <property type="entry name" value="METAL TRANSPORT PROTEIN HI_1621-RELATED"/>
    <property type="match status" value="1"/>
</dbReference>
<sequence length="459" mass="46147">MIDVPATTLPSDGTLTLAMHIPDNFISPSTSAVFWVVMIPIWALCLRSVMREATPERMAYLGAGAAFSFLVMMFNVPTPGGTTAHGVGGALIALLLGPQYATVAVSVALLLQALLFGDGGLLTLGANCFNMAVVLPFVAYGLAAGVRRLGALGVRGDRRAARNRLADRVGAFAGGYVGLCAAALCVALELGVQPLLFRAANGQALYFPFPIAVTVPAMLIPHLAVAGVVEGLITVVVVGFVRDAAPEAVRAWGTRATAGEAAGADGDVSARAGVGAVVGAVVGADAVAGAVRPAAAVAGARGVRGSAGSGVADVRGGLRGGGLRGGDSSSGAVRSDDSRSDAVRSGGSRVGLRRRALRIGLAVVALLSPLGLLAAGDAWGEWGAEDFMAATGLDYVPQYIAHGFTWNALLPDYSLRGLPDAAGYVLSAVIGVAVLTIVFRLLAAAARGGRSAQAGRGAA</sequence>
<feature type="transmembrane region" description="Helical" evidence="8">
    <location>
        <begin position="58"/>
        <end position="76"/>
    </location>
</feature>
<dbReference type="InterPro" id="IPR025937">
    <property type="entry name" value="PDGLE_dom"/>
</dbReference>
<evidence type="ECO:0000256" key="8">
    <source>
        <dbReference type="SAM" id="Phobius"/>
    </source>
</evidence>
<reference evidence="10 11" key="1">
    <citation type="submission" date="2019-09" db="EMBL/GenBank/DDBJ databases">
        <title>Characterization of the phylogenetic diversity of two novel species belonging to the genus Bifidobacterium: Bifidobacterium cebidarum sp. nov. and Bifidobacterium leontopitheci sp. nov.</title>
        <authorList>
            <person name="Lugli G.A."/>
            <person name="Duranti S."/>
            <person name="Milani C."/>
            <person name="Turroni F."/>
            <person name="Ventura M."/>
        </authorList>
    </citation>
    <scope>NUCLEOTIDE SEQUENCE [LARGE SCALE GENOMIC DNA]</scope>
    <source>
        <strain evidence="10 11">LMG 31471</strain>
    </source>
</reference>
<evidence type="ECO:0000256" key="4">
    <source>
        <dbReference type="ARBA" id="ARBA00022692"/>
    </source>
</evidence>
<name>A0A6I1GKN8_9BIFI</name>
<evidence type="ECO:0000256" key="3">
    <source>
        <dbReference type="ARBA" id="ARBA00022475"/>
    </source>
</evidence>
<organism evidence="10 11">
    <name type="scientific">Bifidobacterium leontopitheci</name>
    <dbReference type="NCBI Taxonomy" id="2650774"/>
    <lineage>
        <taxon>Bacteria</taxon>
        <taxon>Bacillati</taxon>
        <taxon>Actinomycetota</taxon>
        <taxon>Actinomycetes</taxon>
        <taxon>Bifidobacteriales</taxon>
        <taxon>Bifidobacteriaceae</taxon>
        <taxon>Bifidobacterium</taxon>
    </lineage>
</organism>
<comment type="subcellular location">
    <subcellularLocation>
        <location evidence="1">Cell membrane</location>
        <topology evidence="1">Multi-pass membrane protein</topology>
    </subcellularLocation>
</comment>
<feature type="transmembrane region" description="Helical" evidence="8">
    <location>
        <begin position="128"/>
        <end position="149"/>
    </location>
</feature>
<dbReference type="EMBL" id="WBVT01000026">
    <property type="protein sequence ID" value="KAB7789937.1"/>
    <property type="molecule type" value="Genomic_DNA"/>
</dbReference>
<dbReference type="Pfam" id="PF01891">
    <property type="entry name" value="CbiM"/>
    <property type="match status" value="1"/>
</dbReference>
<dbReference type="AlphaFoldDB" id="A0A6I1GKN8"/>
<comment type="caution">
    <text evidence="10">The sequence shown here is derived from an EMBL/GenBank/DDBJ whole genome shotgun (WGS) entry which is preliminary data.</text>
</comment>
<dbReference type="GO" id="GO:0000041">
    <property type="term" value="P:transition metal ion transport"/>
    <property type="evidence" value="ECO:0007669"/>
    <property type="project" value="InterPro"/>
</dbReference>
<protein>
    <submittedName>
        <fullName evidence="10">Cobalt transport protein CbiM</fullName>
    </submittedName>
</protein>
<feature type="transmembrane region" description="Helical" evidence="8">
    <location>
        <begin position="421"/>
        <end position="443"/>
    </location>
</feature>
<keyword evidence="2" id="KW-0813">Transport</keyword>
<dbReference type="Proteomes" id="UP000441772">
    <property type="component" value="Unassembled WGS sequence"/>
</dbReference>
<feature type="transmembrane region" description="Helical" evidence="8">
    <location>
        <begin position="25"/>
        <end position="46"/>
    </location>
</feature>
<evidence type="ECO:0000256" key="6">
    <source>
        <dbReference type="ARBA" id="ARBA00023136"/>
    </source>
</evidence>
<dbReference type="RefSeq" id="WP_193312390.1">
    <property type="nucleotide sequence ID" value="NZ_JBHSKZ010000059.1"/>
</dbReference>
<keyword evidence="4 8" id="KW-0812">Transmembrane</keyword>
<dbReference type="PANTHER" id="PTHR34229:SF1">
    <property type="entry name" value="METAL TRANSPORT PROTEIN HI_1621-RELATED"/>
    <property type="match status" value="1"/>
</dbReference>
<feature type="transmembrane region" description="Helical" evidence="8">
    <location>
        <begin position="219"/>
        <end position="241"/>
    </location>
</feature>
<dbReference type="Pfam" id="PF13190">
    <property type="entry name" value="PDGLE"/>
    <property type="match status" value="1"/>
</dbReference>
<dbReference type="InterPro" id="IPR002751">
    <property type="entry name" value="CbiM/NikMN"/>
</dbReference>
<feature type="transmembrane region" description="Helical" evidence="8">
    <location>
        <begin position="359"/>
        <end position="379"/>
    </location>
</feature>
<evidence type="ECO:0000313" key="11">
    <source>
        <dbReference type="Proteomes" id="UP000441772"/>
    </source>
</evidence>